<keyword evidence="3" id="KW-0560">Oxidoreductase</keyword>
<proteinExistence type="predicted"/>
<keyword evidence="2" id="KW-0288">FMN</keyword>
<dbReference type="Pfam" id="PF03358">
    <property type="entry name" value="FMN_red"/>
    <property type="match status" value="1"/>
</dbReference>
<sequence length="183" mass="19097">MVDMSHIVVLVGNPQLSSRTRLVAEEVARQIAGRSGAEVDETIELASVADTLFRFPDDTVDALSARVADADVLIVASPTYKATYTGLLKAFLDRSPTGGLRGVTAIPLLTIGAPTHALAVEHGLRPLLVELGASTPTRGIAFPAADVDRRSEIVAAWLDAEWQALAGALSTARGSEAVASAAR</sequence>
<evidence type="ECO:0000313" key="6">
    <source>
        <dbReference type="Proteomes" id="UP001501407"/>
    </source>
</evidence>
<dbReference type="PANTHER" id="PTHR43408">
    <property type="entry name" value="FMN REDUCTASE (NADPH)"/>
    <property type="match status" value="1"/>
</dbReference>
<feature type="domain" description="NADPH-dependent FMN reductase-like" evidence="4">
    <location>
        <begin position="7"/>
        <end position="139"/>
    </location>
</feature>
<evidence type="ECO:0000256" key="3">
    <source>
        <dbReference type="ARBA" id="ARBA00023002"/>
    </source>
</evidence>
<dbReference type="InterPro" id="IPR029039">
    <property type="entry name" value="Flavoprotein-like_sf"/>
</dbReference>
<reference evidence="6" key="1">
    <citation type="journal article" date="2019" name="Int. J. Syst. Evol. Microbiol.">
        <title>The Global Catalogue of Microorganisms (GCM) 10K type strain sequencing project: providing services to taxonomists for standard genome sequencing and annotation.</title>
        <authorList>
            <consortium name="The Broad Institute Genomics Platform"/>
            <consortium name="The Broad Institute Genome Sequencing Center for Infectious Disease"/>
            <person name="Wu L."/>
            <person name="Ma J."/>
        </authorList>
    </citation>
    <scope>NUCLEOTIDE SEQUENCE [LARGE SCALE GENOMIC DNA]</scope>
    <source>
        <strain evidence="6">JCM 18959</strain>
    </source>
</reference>
<name>A0ABP9M1R7_9MICO</name>
<comment type="caution">
    <text evidence="5">The sequence shown here is derived from an EMBL/GenBank/DDBJ whole genome shotgun (WGS) entry which is preliminary data.</text>
</comment>
<evidence type="ECO:0000259" key="4">
    <source>
        <dbReference type="Pfam" id="PF03358"/>
    </source>
</evidence>
<keyword evidence="6" id="KW-1185">Reference proteome</keyword>
<dbReference type="Gene3D" id="3.40.50.360">
    <property type="match status" value="1"/>
</dbReference>
<dbReference type="InterPro" id="IPR005025">
    <property type="entry name" value="FMN_Rdtase-like_dom"/>
</dbReference>
<dbReference type="Proteomes" id="UP001501407">
    <property type="component" value="Unassembled WGS sequence"/>
</dbReference>
<evidence type="ECO:0000256" key="1">
    <source>
        <dbReference type="ARBA" id="ARBA00022630"/>
    </source>
</evidence>
<dbReference type="SUPFAM" id="SSF52218">
    <property type="entry name" value="Flavoproteins"/>
    <property type="match status" value="1"/>
</dbReference>
<dbReference type="PANTHER" id="PTHR43408:SF2">
    <property type="entry name" value="FMN REDUCTASE (NADPH)"/>
    <property type="match status" value="1"/>
</dbReference>
<protein>
    <submittedName>
        <fullName evidence="5">NAD(P)H-dependent oxidoreductase</fullName>
    </submittedName>
</protein>
<dbReference type="EMBL" id="BAABKZ010000001">
    <property type="protein sequence ID" value="GAA5089338.1"/>
    <property type="molecule type" value="Genomic_DNA"/>
</dbReference>
<keyword evidence="1" id="KW-0285">Flavoprotein</keyword>
<gene>
    <name evidence="5" type="ORF">GCM10025760_13110</name>
</gene>
<dbReference type="InterPro" id="IPR051814">
    <property type="entry name" value="NAD(P)H-dep_FMN_reductase"/>
</dbReference>
<organism evidence="5 6">
    <name type="scientific">Microbacterium yannicii</name>
    <dbReference type="NCBI Taxonomy" id="671622"/>
    <lineage>
        <taxon>Bacteria</taxon>
        <taxon>Bacillati</taxon>
        <taxon>Actinomycetota</taxon>
        <taxon>Actinomycetes</taxon>
        <taxon>Micrococcales</taxon>
        <taxon>Microbacteriaceae</taxon>
        <taxon>Microbacterium</taxon>
    </lineage>
</organism>
<evidence type="ECO:0000256" key="2">
    <source>
        <dbReference type="ARBA" id="ARBA00022643"/>
    </source>
</evidence>
<evidence type="ECO:0000313" key="5">
    <source>
        <dbReference type="EMBL" id="GAA5089338.1"/>
    </source>
</evidence>
<accession>A0ABP9M1R7</accession>